<dbReference type="Pfam" id="PF08264">
    <property type="entry name" value="Anticodon_1"/>
    <property type="match status" value="1"/>
</dbReference>
<evidence type="ECO:0000256" key="8">
    <source>
        <dbReference type="ARBA" id="ARBA00023146"/>
    </source>
</evidence>
<dbReference type="PANTHER" id="PTHR42765">
    <property type="entry name" value="SOLEUCYL-TRNA SYNTHETASE"/>
    <property type="match status" value="1"/>
</dbReference>
<dbReference type="InterPro" id="IPR002300">
    <property type="entry name" value="aa-tRNA-synth_Ia"/>
</dbReference>
<dbReference type="GO" id="GO:0006428">
    <property type="term" value="P:isoleucyl-tRNA aminoacylation"/>
    <property type="evidence" value="ECO:0007669"/>
    <property type="project" value="InterPro"/>
</dbReference>
<dbReference type="Pfam" id="PF00133">
    <property type="entry name" value="tRNA-synt_1"/>
    <property type="match status" value="1"/>
</dbReference>
<dbReference type="Gene3D" id="1.10.730.20">
    <property type="match status" value="1"/>
</dbReference>
<keyword evidence="16" id="KW-1185">Reference proteome</keyword>
<accession>A0A0D2AKF7</accession>
<evidence type="ECO:0000256" key="2">
    <source>
        <dbReference type="ARBA" id="ARBA00005594"/>
    </source>
</evidence>
<dbReference type="InterPro" id="IPR009008">
    <property type="entry name" value="Val/Leu/Ile-tRNA-synth_edit"/>
</dbReference>
<dbReference type="InterPro" id="IPR001412">
    <property type="entry name" value="aa-tRNA-synth_I_CS"/>
</dbReference>
<comment type="catalytic activity">
    <reaction evidence="10">
        <text>tRNA(Ile) + L-isoleucine + ATP = L-isoleucyl-tRNA(Ile) + AMP + diphosphate</text>
        <dbReference type="Rhea" id="RHEA:11060"/>
        <dbReference type="Rhea" id="RHEA-COMP:9666"/>
        <dbReference type="Rhea" id="RHEA-COMP:9695"/>
        <dbReference type="ChEBI" id="CHEBI:30616"/>
        <dbReference type="ChEBI" id="CHEBI:33019"/>
        <dbReference type="ChEBI" id="CHEBI:58045"/>
        <dbReference type="ChEBI" id="CHEBI:78442"/>
        <dbReference type="ChEBI" id="CHEBI:78528"/>
        <dbReference type="ChEBI" id="CHEBI:456215"/>
        <dbReference type="EC" id="6.1.1.5"/>
    </reaction>
</comment>
<comment type="similarity">
    <text evidence="2 12">Belongs to the class-I aminoacyl-tRNA synthetase family.</text>
</comment>
<dbReference type="InterPro" id="IPR050081">
    <property type="entry name" value="Ile-tRNA_ligase"/>
</dbReference>
<dbReference type="VEuPathDB" id="FungiDB:PV09_02188"/>
<keyword evidence="8 12" id="KW-0030">Aminoacyl-tRNA synthetase</keyword>
<evidence type="ECO:0000256" key="10">
    <source>
        <dbReference type="ARBA" id="ARBA00048359"/>
    </source>
</evidence>
<evidence type="ECO:0000256" key="1">
    <source>
        <dbReference type="ARBA" id="ARBA00004173"/>
    </source>
</evidence>
<dbReference type="FunFam" id="3.40.50.620:FF:000111">
    <property type="entry name" value="Mitochondrial isoleucyl-tRNA synthetase"/>
    <property type="match status" value="1"/>
</dbReference>
<evidence type="ECO:0000313" key="16">
    <source>
        <dbReference type="Proteomes" id="UP000053259"/>
    </source>
</evidence>
<dbReference type="Gene3D" id="1.10.10.830">
    <property type="entry name" value="Ile-tRNA synthetase CP2 domain-like"/>
    <property type="match status" value="1"/>
</dbReference>
<dbReference type="GO" id="GO:0000049">
    <property type="term" value="F:tRNA binding"/>
    <property type="evidence" value="ECO:0007669"/>
    <property type="project" value="InterPro"/>
</dbReference>
<keyword evidence="5 12" id="KW-0547">Nucleotide-binding</keyword>
<gene>
    <name evidence="15" type="ORF">PV09_02188</name>
</gene>
<feature type="domain" description="Aminoacyl-tRNA synthetase class Ia" evidence="13">
    <location>
        <begin position="39"/>
        <end position="693"/>
    </location>
</feature>
<dbReference type="InterPro" id="IPR002301">
    <property type="entry name" value="Ile-tRNA-ligase"/>
</dbReference>
<dbReference type="InterPro" id="IPR013155">
    <property type="entry name" value="M/V/L/I-tRNA-synth_anticd-bd"/>
</dbReference>
<sequence>MLRPTSLLRASWSKTLHLPKSALPARPPLPSPYTLRVTDELYEWQQANRPAKNPFVLHDGPPYANGSLHVGHALNKILKDIICRFQISQGRRVHYVPGWDCHGLPIEVKALQALQKHHDDVGSVAVRQAARQLAERTVEEQKKGFKEWAVMGDWGNAYRTMDRDFEMRQLGIFKEMVDKGLIYRMRKPVYWSPSSGTALAEAELEYDENHESTAAFIAFPVVGLSEQLQRYREIDPARLSAVIWTTTPWTLPANEAIAVHQNLEYCVVSRPGSSGSQLLVAKSRLGYLGSYLGVEDFLIIADNITGADIVSTKYLNVLRDGRARHILHADFVSSLSGTGLVHLAPGHGMDDYLICHALGLPITAPVDDQAQYTSEAYLSDPRRLEGKNVQTEGTPAVLSLLQQISAEQNYDNLVLATHKHIHKYPIDWRTKLPVIVRATEQWFADVDSLKLDALRSLDPVKFIPSSGRHRLESFVQGRSQWCISRQRAWGVPIPTLYRIDRGQNEAVMDGQVIDHIMEVVKERGLDAWWTDPQHDESWIPPNMRGKGTYIRGKDTMDVWFDSGTSWTLLHERDWDQPPADVYLEGSDQHRGWFQSSLLTHIAHHQAMMSCEPPAPFKTLITHGFTLDESGRKMSKSLGNVIAPSQIINGTLLPPMKRKKQKGHQASPQPTHDAMGPDILRLWVAGSDYTHDVVIGEPVLKALHQSLHKYRVTFKWLLGALSDFNPSVSGSQEVQDAGPYAFVDKIARKQLRDALAQAHHHYSNYEFFKGISSLNRYINSDLSAFYFETLKDRLYTGSECERRPAQLVLYEIFNGLLKMLAPITPLLVEEVWEHTPQQIKDIAMHPLRQIWTPPEPSYPNSETLLFEKQIKTLADAHAAIKSAQEELRAQQKMGSSLECDVHIVVPAKSDAFLKQIFSEDMQAVLANMFVVSKVHTGSIYEDINTEEHPIRRTFTAESTSGKAECQVFVSRPSGHKCERCWRYLQLTHQGLCGRCDDLVKEHFSDMLD</sequence>
<dbReference type="GeneID" id="27310161"/>
<dbReference type="GO" id="GO:0002161">
    <property type="term" value="F:aminoacyl-tRNA deacylase activity"/>
    <property type="evidence" value="ECO:0007669"/>
    <property type="project" value="InterPro"/>
</dbReference>
<dbReference type="InParanoid" id="A0A0D2AKF7"/>
<dbReference type="CDD" id="cd07960">
    <property type="entry name" value="Anticodon_Ia_Ile_BEm"/>
    <property type="match status" value="1"/>
</dbReference>
<feature type="domain" description="Methionyl/Valyl/Leucyl/Isoleucyl-tRNA synthetase anticodon-binding" evidence="14">
    <location>
        <begin position="743"/>
        <end position="902"/>
    </location>
</feature>
<dbReference type="EC" id="6.1.1.5" evidence="3"/>
<keyword evidence="6 12" id="KW-0067">ATP-binding</keyword>
<evidence type="ECO:0000256" key="6">
    <source>
        <dbReference type="ARBA" id="ARBA00022840"/>
    </source>
</evidence>
<dbReference type="SUPFAM" id="SSF50677">
    <property type="entry name" value="ValRS/IleRS/LeuRS editing domain"/>
    <property type="match status" value="1"/>
</dbReference>
<dbReference type="InterPro" id="IPR033708">
    <property type="entry name" value="Anticodon_Ile_BEm"/>
</dbReference>
<dbReference type="Gene3D" id="3.40.50.620">
    <property type="entry name" value="HUPs"/>
    <property type="match status" value="2"/>
</dbReference>
<dbReference type="NCBIfam" id="TIGR00392">
    <property type="entry name" value="ileS"/>
    <property type="match status" value="1"/>
</dbReference>
<dbReference type="AlphaFoldDB" id="A0A0D2AKF7"/>
<keyword evidence="4 12" id="KW-0436">Ligase</keyword>
<dbReference type="PRINTS" id="PR00984">
    <property type="entry name" value="TRNASYNTHILE"/>
</dbReference>
<dbReference type="HAMAP" id="MF_02002">
    <property type="entry name" value="Ile_tRNA_synth_type1"/>
    <property type="match status" value="1"/>
</dbReference>
<dbReference type="SUPFAM" id="SSF52374">
    <property type="entry name" value="Nucleotidylyl transferase"/>
    <property type="match status" value="1"/>
</dbReference>
<evidence type="ECO:0000256" key="11">
    <source>
        <dbReference type="ARBA" id="ARBA00068280"/>
    </source>
</evidence>
<evidence type="ECO:0000256" key="3">
    <source>
        <dbReference type="ARBA" id="ARBA00013165"/>
    </source>
</evidence>
<dbReference type="PROSITE" id="PS00178">
    <property type="entry name" value="AA_TRNA_LIGASE_I"/>
    <property type="match status" value="1"/>
</dbReference>
<dbReference type="Proteomes" id="UP000053259">
    <property type="component" value="Unassembled WGS sequence"/>
</dbReference>
<protein>
    <recommendedName>
        <fullName evidence="11">Isoleucine--tRNA ligase, mitochondrial</fullName>
        <ecNumber evidence="3">6.1.1.5</ecNumber>
    </recommendedName>
    <alternativeName>
        <fullName evidence="9">Isoleucyl-tRNA synthetase</fullName>
    </alternativeName>
</protein>
<dbReference type="PANTHER" id="PTHR42765:SF1">
    <property type="entry name" value="ISOLEUCINE--TRNA LIGASE, MITOCHONDRIAL"/>
    <property type="match status" value="1"/>
</dbReference>
<evidence type="ECO:0000256" key="7">
    <source>
        <dbReference type="ARBA" id="ARBA00022917"/>
    </source>
</evidence>
<evidence type="ECO:0000313" key="15">
    <source>
        <dbReference type="EMBL" id="KIW07338.1"/>
    </source>
</evidence>
<dbReference type="HOGENOM" id="CLU_001493_7_2_1"/>
<name>A0A0D2AKF7_9PEZI</name>
<dbReference type="GO" id="GO:0005524">
    <property type="term" value="F:ATP binding"/>
    <property type="evidence" value="ECO:0007669"/>
    <property type="project" value="UniProtKB-KW"/>
</dbReference>
<dbReference type="RefSeq" id="XP_016217207.1">
    <property type="nucleotide sequence ID" value="XM_016355191.1"/>
</dbReference>
<dbReference type="InterPro" id="IPR009080">
    <property type="entry name" value="tRNAsynth_Ia_anticodon-bd"/>
</dbReference>
<dbReference type="InterPro" id="IPR023585">
    <property type="entry name" value="Ile-tRNA-ligase_type1"/>
</dbReference>
<dbReference type="InterPro" id="IPR014729">
    <property type="entry name" value="Rossmann-like_a/b/a_fold"/>
</dbReference>
<dbReference type="GO" id="GO:0004822">
    <property type="term" value="F:isoleucine-tRNA ligase activity"/>
    <property type="evidence" value="ECO:0007669"/>
    <property type="project" value="UniProtKB-EC"/>
</dbReference>
<dbReference type="STRING" id="253628.A0A0D2AKF7"/>
<evidence type="ECO:0000256" key="4">
    <source>
        <dbReference type="ARBA" id="ARBA00022598"/>
    </source>
</evidence>
<dbReference type="OrthoDB" id="10264412at2759"/>
<dbReference type="FunCoup" id="A0A0D2AKF7">
    <property type="interactions" value="735"/>
</dbReference>
<evidence type="ECO:0000259" key="14">
    <source>
        <dbReference type="Pfam" id="PF08264"/>
    </source>
</evidence>
<evidence type="ECO:0000256" key="5">
    <source>
        <dbReference type="ARBA" id="ARBA00022741"/>
    </source>
</evidence>
<reference evidence="15 16" key="1">
    <citation type="submission" date="2015-01" db="EMBL/GenBank/DDBJ databases">
        <title>The Genome Sequence of Ochroconis gallopava CBS43764.</title>
        <authorList>
            <consortium name="The Broad Institute Genomics Platform"/>
            <person name="Cuomo C."/>
            <person name="de Hoog S."/>
            <person name="Gorbushina A."/>
            <person name="Stielow B."/>
            <person name="Teixiera M."/>
            <person name="Abouelleil A."/>
            <person name="Chapman S.B."/>
            <person name="Priest M."/>
            <person name="Young S.K."/>
            <person name="Wortman J."/>
            <person name="Nusbaum C."/>
            <person name="Birren B."/>
        </authorList>
    </citation>
    <scope>NUCLEOTIDE SEQUENCE [LARGE SCALE GENOMIC DNA]</scope>
    <source>
        <strain evidence="15 16">CBS 43764</strain>
    </source>
</reference>
<dbReference type="GO" id="GO:0032543">
    <property type="term" value="P:mitochondrial translation"/>
    <property type="evidence" value="ECO:0007669"/>
    <property type="project" value="TreeGrafter"/>
</dbReference>
<dbReference type="GO" id="GO:0005739">
    <property type="term" value="C:mitochondrion"/>
    <property type="evidence" value="ECO:0007669"/>
    <property type="project" value="UniProtKB-SubCell"/>
</dbReference>
<dbReference type="SUPFAM" id="SSF47323">
    <property type="entry name" value="Anticodon-binding domain of a subclass of class I aminoacyl-tRNA synthetases"/>
    <property type="match status" value="1"/>
</dbReference>
<dbReference type="Gene3D" id="3.90.740.10">
    <property type="entry name" value="Valyl/Leucyl/Isoleucyl-tRNA synthetase, editing domain"/>
    <property type="match status" value="1"/>
</dbReference>
<evidence type="ECO:0000256" key="9">
    <source>
        <dbReference type="ARBA" id="ARBA00032665"/>
    </source>
</evidence>
<keyword evidence="7 12" id="KW-0648">Protein biosynthesis</keyword>
<comment type="subcellular location">
    <subcellularLocation>
        <location evidence="1">Mitochondrion</location>
    </subcellularLocation>
</comment>
<organism evidence="15 16">
    <name type="scientific">Verruconis gallopava</name>
    <dbReference type="NCBI Taxonomy" id="253628"/>
    <lineage>
        <taxon>Eukaryota</taxon>
        <taxon>Fungi</taxon>
        <taxon>Dikarya</taxon>
        <taxon>Ascomycota</taxon>
        <taxon>Pezizomycotina</taxon>
        <taxon>Dothideomycetes</taxon>
        <taxon>Pleosporomycetidae</taxon>
        <taxon>Venturiales</taxon>
        <taxon>Sympoventuriaceae</taxon>
        <taxon>Verruconis</taxon>
    </lineage>
</organism>
<evidence type="ECO:0000259" key="13">
    <source>
        <dbReference type="Pfam" id="PF00133"/>
    </source>
</evidence>
<proteinExistence type="inferred from homology"/>
<evidence type="ECO:0000256" key="12">
    <source>
        <dbReference type="RuleBase" id="RU363035"/>
    </source>
</evidence>
<dbReference type="EMBL" id="KN847533">
    <property type="protein sequence ID" value="KIW07338.1"/>
    <property type="molecule type" value="Genomic_DNA"/>
</dbReference>